<reference evidence="2 3" key="1">
    <citation type="submission" date="2024-05" db="EMBL/GenBank/DDBJ databases">
        <authorList>
            <person name="Liu Q."/>
            <person name="Xin Y.-H."/>
        </authorList>
    </citation>
    <scope>NUCLEOTIDE SEQUENCE [LARGE SCALE GENOMIC DNA]</scope>
    <source>
        <strain evidence="2 3">CGMCC 1.10181</strain>
    </source>
</reference>
<evidence type="ECO:0000313" key="2">
    <source>
        <dbReference type="EMBL" id="MEN2790079.1"/>
    </source>
</evidence>
<dbReference type="RefSeq" id="WP_343888584.1">
    <property type="nucleotide sequence ID" value="NZ_BAAAEH010000010.1"/>
</dbReference>
<keyword evidence="3" id="KW-1185">Reference proteome</keyword>
<comment type="caution">
    <text evidence="2">The sequence shown here is derived from an EMBL/GenBank/DDBJ whole genome shotgun (WGS) entry which is preliminary data.</text>
</comment>
<dbReference type="InterPro" id="IPR038727">
    <property type="entry name" value="NadR/Ttd14_AAA_dom"/>
</dbReference>
<dbReference type="EMBL" id="JBDIME010000007">
    <property type="protein sequence ID" value="MEN2790079.1"/>
    <property type="molecule type" value="Genomic_DNA"/>
</dbReference>
<gene>
    <name evidence="2" type="ORF">ABC974_10615</name>
</gene>
<organism evidence="2 3">
    <name type="scientific">Sphingomonas oligophenolica</name>
    <dbReference type="NCBI Taxonomy" id="301154"/>
    <lineage>
        <taxon>Bacteria</taxon>
        <taxon>Pseudomonadati</taxon>
        <taxon>Pseudomonadota</taxon>
        <taxon>Alphaproteobacteria</taxon>
        <taxon>Sphingomonadales</taxon>
        <taxon>Sphingomonadaceae</taxon>
        <taxon>Sphingomonas</taxon>
    </lineage>
</organism>
<protein>
    <submittedName>
        <fullName evidence="2">AAA family ATPase</fullName>
    </submittedName>
</protein>
<dbReference type="Gene3D" id="3.40.50.300">
    <property type="entry name" value="P-loop containing nucleotide triphosphate hydrolases"/>
    <property type="match status" value="1"/>
</dbReference>
<proteinExistence type="predicted"/>
<sequence>MDTDRLFVITGGPGSGKSTLIEALAVAGVATSAEVGRAIIREEMAAGGSALPWADELAFAERMVVREVAAHAEALASGLTVVLDRGVPDVVGFLRVSGLPVPPHIDAAARSCRYNPHVFIAPYWDAIYTGDRERRQTPAVAEATHAIMAETYRDYGYTLIELPRVPVAERLRFVVDRL</sequence>
<name>A0ABU9Y2Q4_9SPHN</name>
<evidence type="ECO:0000259" key="1">
    <source>
        <dbReference type="Pfam" id="PF13521"/>
    </source>
</evidence>
<accession>A0ABU9Y2Q4</accession>
<dbReference type="Pfam" id="PF13521">
    <property type="entry name" value="AAA_28"/>
    <property type="match status" value="1"/>
</dbReference>
<evidence type="ECO:0000313" key="3">
    <source>
        <dbReference type="Proteomes" id="UP001419910"/>
    </source>
</evidence>
<dbReference type="InterPro" id="IPR027417">
    <property type="entry name" value="P-loop_NTPase"/>
</dbReference>
<dbReference type="Proteomes" id="UP001419910">
    <property type="component" value="Unassembled WGS sequence"/>
</dbReference>
<dbReference type="SUPFAM" id="SSF52540">
    <property type="entry name" value="P-loop containing nucleoside triphosphate hydrolases"/>
    <property type="match status" value="1"/>
</dbReference>
<feature type="domain" description="NadR/Ttd14 AAA" evidence="1">
    <location>
        <begin position="7"/>
        <end position="170"/>
    </location>
</feature>